<dbReference type="Pfam" id="PF07437">
    <property type="entry name" value="YfaZ"/>
    <property type="match status" value="1"/>
</dbReference>
<accession>A0A1W1CNG2</accession>
<organism evidence="1">
    <name type="scientific">hydrothermal vent metagenome</name>
    <dbReference type="NCBI Taxonomy" id="652676"/>
    <lineage>
        <taxon>unclassified sequences</taxon>
        <taxon>metagenomes</taxon>
        <taxon>ecological metagenomes</taxon>
    </lineage>
</organism>
<dbReference type="AlphaFoldDB" id="A0A1W1CNG2"/>
<reference evidence="1" key="1">
    <citation type="submission" date="2016-10" db="EMBL/GenBank/DDBJ databases">
        <authorList>
            <person name="de Groot N.N."/>
        </authorList>
    </citation>
    <scope>NUCLEOTIDE SEQUENCE</scope>
</reference>
<proteinExistence type="predicted"/>
<dbReference type="EMBL" id="FPHL01000047">
    <property type="protein sequence ID" value="SFV67430.1"/>
    <property type="molecule type" value="Genomic_DNA"/>
</dbReference>
<evidence type="ECO:0000313" key="1">
    <source>
        <dbReference type="EMBL" id="SFV67430.1"/>
    </source>
</evidence>
<protein>
    <recommendedName>
        <fullName evidence="2">Outer membrane protein beta-barrel domain-containing protein</fullName>
    </recommendedName>
</protein>
<evidence type="ECO:0008006" key="2">
    <source>
        <dbReference type="Google" id="ProtNLM"/>
    </source>
</evidence>
<sequence>MKGHRIMIFKKILLSTFLLTAVIQAESSIGLNINNKDVEISGQIDFNALADYSSGTSYLISGSYLYSGANDHDNGEHLFTLGFSGQNSLPGIEGLTVALGAKAVFADSFTALPLFVKANYALPLIDTIPMTSLFAGFAYAPSVLTFSDGEDYSEFRIGADMEVISNTHVFVGYRNIDTDYSYGDYNFNDSFYGGLKIAF</sequence>
<dbReference type="InterPro" id="IPR009998">
    <property type="entry name" value="YfaZ"/>
</dbReference>
<gene>
    <name evidence="1" type="ORF">MNB_SV-10-322</name>
</gene>
<name>A0A1W1CNG2_9ZZZZ</name>